<dbReference type="PROSITE" id="PS50043">
    <property type="entry name" value="HTH_LUXR_2"/>
    <property type="match status" value="1"/>
</dbReference>
<dbReference type="InterPro" id="IPR005143">
    <property type="entry name" value="TF_LuxR_autoind-bd_dom"/>
</dbReference>
<comment type="caution">
    <text evidence="5">The sequence shown here is derived from an EMBL/GenBank/DDBJ whole genome shotgun (WGS) entry which is preliminary data.</text>
</comment>
<evidence type="ECO:0000256" key="2">
    <source>
        <dbReference type="ARBA" id="ARBA00023125"/>
    </source>
</evidence>
<dbReference type="SUPFAM" id="SSF46894">
    <property type="entry name" value="C-terminal effector domain of the bipartite response regulators"/>
    <property type="match status" value="1"/>
</dbReference>
<dbReference type="EMBL" id="PYGJ01000006">
    <property type="protein sequence ID" value="PSL19403.1"/>
    <property type="molecule type" value="Genomic_DNA"/>
</dbReference>
<dbReference type="Gene3D" id="3.30.450.80">
    <property type="entry name" value="Transcription factor LuxR-like, autoinducer-binding domain"/>
    <property type="match status" value="1"/>
</dbReference>
<reference evidence="5 6" key="1">
    <citation type="submission" date="2018-03" db="EMBL/GenBank/DDBJ databases">
        <title>Genomic Encyclopedia of Archaeal and Bacterial Type Strains, Phase II (KMG-II): from individual species to whole genera.</title>
        <authorList>
            <person name="Goeker M."/>
        </authorList>
    </citation>
    <scope>NUCLEOTIDE SEQUENCE [LARGE SCALE GENOMIC DNA]</scope>
    <source>
        <strain evidence="5 6">DSM 100673</strain>
    </source>
</reference>
<feature type="domain" description="HTH luxR-type" evidence="4">
    <location>
        <begin position="180"/>
        <end position="245"/>
    </location>
</feature>
<protein>
    <submittedName>
        <fullName evidence="5">LuxR family transcriptional regulator</fullName>
    </submittedName>
</protein>
<dbReference type="CDD" id="cd06170">
    <property type="entry name" value="LuxR_C_like"/>
    <property type="match status" value="1"/>
</dbReference>
<evidence type="ECO:0000313" key="6">
    <source>
        <dbReference type="Proteomes" id="UP000240418"/>
    </source>
</evidence>
<proteinExistence type="predicted"/>
<dbReference type="Pfam" id="PF03472">
    <property type="entry name" value="Autoind_bind"/>
    <property type="match status" value="1"/>
</dbReference>
<keyword evidence="1" id="KW-0805">Transcription regulation</keyword>
<evidence type="ECO:0000256" key="1">
    <source>
        <dbReference type="ARBA" id="ARBA00023015"/>
    </source>
</evidence>
<keyword evidence="6" id="KW-1185">Reference proteome</keyword>
<dbReference type="Pfam" id="PF08281">
    <property type="entry name" value="Sigma70_r4_2"/>
    <property type="match status" value="1"/>
</dbReference>
<evidence type="ECO:0000259" key="4">
    <source>
        <dbReference type="PROSITE" id="PS50043"/>
    </source>
</evidence>
<dbReference type="InterPro" id="IPR016032">
    <property type="entry name" value="Sig_transdc_resp-reg_C-effctor"/>
</dbReference>
<dbReference type="SMART" id="SM00421">
    <property type="entry name" value="HTH_LUXR"/>
    <property type="match status" value="1"/>
</dbReference>
<dbReference type="Proteomes" id="UP000240418">
    <property type="component" value="Unassembled WGS sequence"/>
</dbReference>
<dbReference type="AlphaFoldDB" id="A0A2P8FCG2"/>
<dbReference type="GO" id="GO:0016987">
    <property type="term" value="F:sigma factor activity"/>
    <property type="evidence" value="ECO:0007669"/>
    <property type="project" value="InterPro"/>
</dbReference>
<name>A0A2P8FCG2_9RHOB</name>
<sequence length="254" mass="28878">MQTTLDYIEAIMNVSSLEALWDMHVLRMSEYGFDKIIYGYTNFRVGQSLGDVEDFFILSNHPRDYLDRFLGDGLYFHGPMMEWTLDNSGAQSWSLVQNAVDRGNLTPMQRKVYDVNRQFGLVAGYTISFPAVSSRTKGAISLGARAGLSQADVDDIWRYDGRDIELINNIAHLKIHSLPYTYPERALTKRQREVLEWVGDGKTIQDIATLIGRKPATVEKHLRLARDAMNVETTAQALLKASFMHQIYQSDTTT</sequence>
<accession>A0A2P8FCG2</accession>
<dbReference type="GO" id="GO:0006352">
    <property type="term" value="P:DNA-templated transcription initiation"/>
    <property type="evidence" value="ECO:0007669"/>
    <property type="project" value="InterPro"/>
</dbReference>
<dbReference type="PRINTS" id="PR00038">
    <property type="entry name" value="HTHLUXR"/>
</dbReference>
<gene>
    <name evidence="5" type="ORF">CLV88_106116</name>
</gene>
<evidence type="ECO:0000313" key="5">
    <source>
        <dbReference type="EMBL" id="PSL19403.1"/>
    </source>
</evidence>
<dbReference type="InterPro" id="IPR036693">
    <property type="entry name" value="TF_LuxR_autoind-bd_dom_sf"/>
</dbReference>
<dbReference type="InterPro" id="IPR036388">
    <property type="entry name" value="WH-like_DNA-bd_sf"/>
</dbReference>
<organism evidence="5 6">
    <name type="scientific">Shimia abyssi</name>
    <dbReference type="NCBI Taxonomy" id="1662395"/>
    <lineage>
        <taxon>Bacteria</taxon>
        <taxon>Pseudomonadati</taxon>
        <taxon>Pseudomonadota</taxon>
        <taxon>Alphaproteobacteria</taxon>
        <taxon>Rhodobacterales</taxon>
        <taxon>Roseobacteraceae</taxon>
    </lineage>
</organism>
<dbReference type="Gene3D" id="1.10.10.10">
    <property type="entry name" value="Winged helix-like DNA-binding domain superfamily/Winged helix DNA-binding domain"/>
    <property type="match status" value="1"/>
</dbReference>
<keyword evidence="2" id="KW-0238">DNA-binding</keyword>
<dbReference type="GO" id="GO:0003677">
    <property type="term" value="F:DNA binding"/>
    <property type="evidence" value="ECO:0007669"/>
    <property type="project" value="UniProtKB-KW"/>
</dbReference>
<evidence type="ECO:0000256" key="3">
    <source>
        <dbReference type="ARBA" id="ARBA00023163"/>
    </source>
</evidence>
<dbReference type="OrthoDB" id="3679796at2"/>
<dbReference type="SUPFAM" id="SSF75516">
    <property type="entry name" value="Pheromone-binding domain of LuxR-like quorum-sensing transcription factors"/>
    <property type="match status" value="1"/>
</dbReference>
<dbReference type="InterPro" id="IPR013249">
    <property type="entry name" value="RNA_pol_sigma70_r4_t2"/>
</dbReference>
<keyword evidence="3" id="KW-0804">Transcription</keyword>
<dbReference type="InterPro" id="IPR000792">
    <property type="entry name" value="Tscrpt_reg_LuxR_C"/>
</dbReference>